<dbReference type="PANTHER" id="PTHR12149:SF8">
    <property type="entry name" value="PROTEIN-RIBULOSAMINE 3-KINASE"/>
    <property type="match status" value="1"/>
</dbReference>
<keyword evidence="1 2" id="KW-0418">Kinase</keyword>
<dbReference type="InterPro" id="IPR016477">
    <property type="entry name" value="Fructo-/Ketosamine-3-kinase"/>
</dbReference>
<dbReference type="PIRSF" id="PIRSF006221">
    <property type="entry name" value="Ketosamine-3-kinase"/>
    <property type="match status" value="1"/>
</dbReference>
<dbReference type="EMBL" id="JACHDS010000001">
    <property type="protein sequence ID" value="MBB6173136.1"/>
    <property type="molecule type" value="Genomic_DNA"/>
</dbReference>
<dbReference type="Proteomes" id="UP000546642">
    <property type="component" value="Unassembled WGS sequence"/>
</dbReference>
<comment type="caution">
    <text evidence="2">The sequence shown here is derived from an EMBL/GenBank/DDBJ whole genome shotgun (WGS) entry which is preliminary data.</text>
</comment>
<organism evidence="2 3">
    <name type="scientific">Nocardiopsis mwathae</name>
    <dbReference type="NCBI Taxonomy" id="1472723"/>
    <lineage>
        <taxon>Bacteria</taxon>
        <taxon>Bacillati</taxon>
        <taxon>Actinomycetota</taxon>
        <taxon>Actinomycetes</taxon>
        <taxon>Streptosporangiales</taxon>
        <taxon>Nocardiopsidaceae</taxon>
        <taxon>Nocardiopsis</taxon>
    </lineage>
</organism>
<dbReference type="RefSeq" id="WP_184076344.1">
    <property type="nucleotide sequence ID" value="NZ_JACHDS010000001.1"/>
</dbReference>
<dbReference type="SUPFAM" id="SSF56112">
    <property type="entry name" value="Protein kinase-like (PK-like)"/>
    <property type="match status" value="1"/>
</dbReference>
<keyword evidence="1" id="KW-0808">Transferase</keyword>
<protein>
    <submittedName>
        <fullName evidence="2">Fructosamine-3-kinase</fullName>
    </submittedName>
</protein>
<keyword evidence="3" id="KW-1185">Reference proteome</keyword>
<reference evidence="2 3" key="1">
    <citation type="submission" date="2020-08" db="EMBL/GenBank/DDBJ databases">
        <title>Sequencing the genomes of 1000 actinobacteria strains.</title>
        <authorList>
            <person name="Klenk H.-P."/>
        </authorList>
    </citation>
    <scope>NUCLEOTIDE SEQUENCE [LARGE SCALE GENOMIC DNA]</scope>
    <source>
        <strain evidence="2 3">DSM 46659</strain>
    </source>
</reference>
<evidence type="ECO:0000313" key="2">
    <source>
        <dbReference type="EMBL" id="MBB6173136.1"/>
    </source>
</evidence>
<proteinExistence type="inferred from homology"/>
<dbReference type="InterPro" id="IPR011009">
    <property type="entry name" value="Kinase-like_dom_sf"/>
</dbReference>
<dbReference type="GO" id="GO:0016301">
    <property type="term" value="F:kinase activity"/>
    <property type="evidence" value="ECO:0007669"/>
    <property type="project" value="UniProtKB-UniRule"/>
</dbReference>
<evidence type="ECO:0000256" key="1">
    <source>
        <dbReference type="PIRNR" id="PIRNR006221"/>
    </source>
</evidence>
<accession>A0A7X0D6W6</accession>
<evidence type="ECO:0000313" key="3">
    <source>
        <dbReference type="Proteomes" id="UP000546642"/>
    </source>
</evidence>
<dbReference type="AlphaFoldDB" id="A0A7X0D6W6"/>
<dbReference type="PANTHER" id="PTHR12149">
    <property type="entry name" value="FRUCTOSAMINE 3 KINASE-RELATED PROTEIN"/>
    <property type="match status" value="1"/>
</dbReference>
<dbReference type="Gene3D" id="1.20.1270.240">
    <property type="match status" value="1"/>
</dbReference>
<dbReference type="Pfam" id="PF03881">
    <property type="entry name" value="Fructosamin_kin"/>
    <property type="match status" value="1"/>
</dbReference>
<name>A0A7X0D6W6_9ACTN</name>
<dbReference type="Gene3D" id="3.30.200.20">
    <property type="entry name" value="Phosphorylase Kinase, domain 1"/>
    <property type="match status" value="1"/>
</dbReference>
<dbReference type="Gene3D" id="1.10.510.10">
    <property type="entry name" value="Transferase(Phosphotransferase) domain 1"/>
    <property type="match status" value="1"/>
</dbReference>
<comment type="similarity">
    <text evidence="1">Belongs to the fructosamine kinase family.</text>
</comment>
<gene>
    <name evidence="2" type="ORF">HNR23_003196</name>
</gene>
<sequence>MAPTVADRVAELTGRAVATLAPLGSSHAWELYRAELDDGARVFVKALPDAAPEGEFAGMFATEARGLAWLGGSFGSPVPEVLGADDRTLVLPWVEEAPPTPEAAERFGHQLAAMHATPAEYFGAPRDGFIGPLPLDNTPRDSWPEFYAEQRLLPYLARATDRGALTPADVRVIERAVDSIGDLAGRPEPPARIHGDLWSGNVIWQDDGAVIVDPAAHGGHREADLAMLALFGLPHLDRVRDGYNEAFPLASGWRERIPLHQLHPLLVHVCLFGAAYRITALNAAQAVLRGD</sequence>